<dbReference type="SUPFAM" id="SSF56801">
    <property type="entry name" value="Acetyl-CoA synthetase-like"/>
    <property type="match status" value="1"/>
</dbReference>
<protein>
    <recommendedName>
        <fullName evidence="5">Acyl--CoA ligase</fullName>
    </recommendedName>
</protein>
<organism evidence="3 4">
    <name type="scientific">Adlercreutzia hattorii</name>
    <dbReference type="NCBI Taxonomy" id="2707299"/>
    <lineage>
        <taxon>Bacteria</taxon>
        <taxon>Bacillati</taxon>
        <taxon>Actinomycetota</taxon>
        <taxon>Coriobacteriia</taxon>
        <taxon>Eggerthellales</taxon>
        <taxon>Eggerthellaceae</taxon>
        <taxon>Adlercreutzia</taxon>
    </lineage>
</organism>
<proteinExistence type="predicted"/>
<evidence type="ECO:0008006" key="5">
    <source>
        <dbReference type="Google" id="ProtNLM"/>
    </source>
</evidence>
<feature type="domain" description="AMP-dependent synthetase/ligase" evidence="1">
    <location>
        <begin position="20"/>
        <end position="380"/>
    </location>
</feature>
<dbReference type="InterPro" id="IPR000873">
    <property type="entry name" value="AMP-dep_synth/lig_dom"/>
</dbReference>
<dbReference type="Gene3D" id="3.40.50.12780">
    <property type="entry name" value="N-terminal domain of ligase-like"/>
    <property type="match status" value="1"/>
</dbReference>
<dbReference type="PANTHER" id="PTHR43767:SF1">
    <property type="entry name" value="NONRIBOSOMAL PEPTIDE SYNTHASE PES1 (EUROFUNG)-RELATED"/>
    <property type="match status" value="1"/>
</dbReference>
<dbReference type="GO" id="GO:0016878">
    <property type="term" value="F:acid-thiol ligase activity"/>
    <property type="evidence" value="ECO:0007669"/>
    <property type="project" value="UniProtKB-ARBA"/>
</dbReference>
<dbReference type="PANTHER" id="PTHR43767">
    <property type="entry name" value="LONG-CHAIN-FATTY-ACID--COA LIGASE"/>
    <property type="match status" value="1"/>
</dbReference>
<dbReference type="InterPro" id="IPR045851">
    <property type="entry name" value="AMP-bd_C_sf"/>
</dbReference>
<dbReference type="InterPro" id="IPR025110">
    <property type="entry name" value="AMP-bd_C"/>
</dbReference>
<dbReference type="Pfam" id="PF13193">
    <property type="entry name" value="AMP-binding_C"/>
    <property type="match status" value="1"/>
</dbReference>
<evidence type="ECO:0000259" key="2">
    <source>
        <dbReference type="Pfam" id="PF13193"/>
    </source>
</evidence>
<accession>A0A6F8SLK0</accession>
<dbReference type="InterPro" id="IPR050237">
    <property type="entry name" value="ATP-dep_AMP-bd_enzyme"/>
</dbReference>
<feature type="domain" description="AMP-binding enzyme C-terminal" evidence="2">
    <location>
        <begin position="426"/>
        <end position="501"/>
    </location>
</feature>
<dbReference type="PROSITE" id="PS00455">
    <property type="entry name" value="AMP_BINDING"/>
    <property type="match status" value="1"/>
</dbReference>
<gene>
    <name evidence="3" type="ORF">ADCFC_15090</name>
</gene>
<evidence type="ECO:0000259" key="1">
    <source>
        <dbReference type="Pfam" id="PF00501"/>
    </source>
</evidence>
<name>A0A6F8SLK0_9ACTN</name>
<sequence length="523" mass="56509">MDLRVRRAVVRHTFYRMFCESCTVFADGTALVDGEERITYAQLFEGVESEAARLRHIGVRRGDHVALLFPNSARFVVELFALMRLRAVPVPLNWRLTAGEVAEQLVAACCSALIASDDYAALARDALGELSWPVVLLPEGGVLGDDAAVLRLGDAPRIDESPENECALVLFTGGSTGTAKAVAYSDQALVAKILAFKNGDHAYRSDDALLLFSPLFHQGGFSFLAFALLCGAKVVLQKSLRGSYVVEMLRRERITQMLLLPPSLVARIRDAAFGCDVAFPDVRCITLTGGKNRLETMGEVFSLFPRAFARVGYGQTENAVCLSRYLSKEQFEGDPDAALSIGYPDPFCTVCLIDEKGLAVPEGEVGELWGWSPAMFDGYLNALDPCVNGWYPTGDLAVKTADGSYRFVGRRNDMVKTGGENVYALEVEGVLEGHPGVREAAVFGIDDEDLGEAVAAAVVPAEGASVDPVELVEYFKTRAASYKKPRAIMVMTELPRTSVGKVDKPALAALCVQNTRGVVEGAA</sequence>
<dbReference type="Gene3D" id="3.30.300.30">
    <property type="match status" value="1"/>
</dbReference>
<keyword evidence="4" id="KW-1185">Reference proteome</keyword>
<dbReference type="AlphaFoldDB" id="A0A6F8SLK0"/>
<dbReference type="Pfam" id="PF00501">
    <property type="entry name" value="AMP-binding"/>
    <property type="match status" value="1"/>
</dbReference>
<dbReference type="Proteomes" id="UP000501727">
    <property type="component" value="Chromosome"/>
</dbReference>
<evidence type="ECO:0000313" key="3">
    <source>
        <dbReference type="EMBL" id="BCA89012.1"/>
    </source>
</evidence>
<dbReference type="EMBL" id="AP022829">
    <property type="protein sequence ID" value="BCA89012.1"/>
    <property type="molecule type" value="Genomic_DNA"/>
</dbReference>
<reference evidence="4" key="1">
    <citation type="journal article" date="2020" name="Microbiol. Resour. Announc.">
        <title>Complete Genome Sequence of Adlercreutzia sp. Strain 8CFCBH1, a Potent Producer of Equol, Isolated from Healthy Japanese Feces.</title>
        <authorList>
            <person name="Ogata Y."/>
            <person name="Sakamoto M."/>
            <person name="Ohkuma M."/>
            <person name="Hattori M."/>
            <person name="Suda W."/>
        </authorList>
    </citation>
    <scope>NUCLEOTIDE SEQUENCE [LARGE SCALE GENOMIC DNA]</scope>
    <source>
        <strain evidence="4">8CFCBH1</strain>
    </source>
</reference>
<reference evidence="4" key="2">
    <citation type="submission" date="2020-03" db="EMBL/GenBank/DDBJ databases">
        <title>Complete Genome Sequence of Adlercreutzia sp. strain 8CFCBH1 Producing Equol, Isolated from Healthy Japanese Feces.</title>
        <authorList>
            <person name="Ogata Y."/>
            <person name="Sakamoto M."/>
            <person name="Ohkuma M."/>
            <person name="Hattori M."/>
            <person name="Suda W."/>
        </authorList>
    </citation>
    <scope>NUCLEOTIDE SEQUENCE [LARGE SCALE GENOMIC DNA]</scope>
    <source>
        <strain evidence="4">8CFCBH1</strain>
    </source>
</reference>
<dbReference type="InterPro" id="IPR020845">
    <property type="entry name" value="AMP-binding_CS"/>
</dbReference>
<dbReference type="KEGG" id="ahat:ADCFC_16310"/>
<evidence type="ECO:0000313" key="4">
    <source>
        <dbReference type="Proteomes" id="UP000501727"/>
    </source>
</evidence>
<dbReference type="InterPro" id="IPR042099">
    <property type="entry name" value="ANL_N_sf"/>
</dbReference>